<keyword evidence="5" id="KW-1185">Reference proteome</keyword>
<protein>
    <submittedName>
        <fullName evidence="4">RNI-like protein</fullName>
    </submittedName>
</protein>
<comment type="subcellular location">
    <subcellularLocation>
        <location evidence="1">Cytoplasm</location>
        <location evidence="1">Cytoskeleton</location>
        <location evidence="1">Cilium axoneme</location>
    </subcellularLocation>
</comment>
<gene>
    <name evidence="4" type="ORF">COCSUDRAFT_36782</name>
</gene>
<dbReference type="GO" id="GO:0005930">
    <property type="term" value="C:axoneme"/>
    <property type="evidence" value="ECO:0007669"/>
    <property type="project" value="UniProtKB-SubCell"/>
</dbReference>
<dbReference type="SMART" id="SM00367">
    <property type="entry name" value="LRR_CC"/>
    <property type="match status" value="6"/>
</dbReference>
<dbReference type="InterPro" id="IPR001611">
    <property type="entry name" value="Leu-rich_rpt"/>
</dbReference>
<evidence type="ECO:0000313" key="4">
    <source>
        <dbReference type="EMBL" id="EIE22613.1"/>
    </source>
</evidence>
<evidence type="ECO:0000313" key="5">
    <source>
        <dbReference type="Proteomes" id="UP000007264"/>
    </source>
</evidence>
<keyword evidence="2" id="KW-0732">Signal</keyword>
<dbReference type="STRING" id="574566.I0YW44"/>
<dbReference type="EMBL" id="AGSI01000009">
    <property type="protein sequence ID" value="EIE22613.1"/>
    <property type="molecule type" value="Genomic_DNA"/>
</dbReference>
<dbReference type="InterPro" id="IPR057207">
    <property type="entry name" value="FBXL15_LRR"/>
</dbReference>
<accession>I0YW44</accession>
<dbReference type="AlphaFoldDB" id="I0YW44"/>
<dbReference type="OrthoDB" id="507098at2759"/>
<dbReference type="Gene3D" id="3.80.10.10">
    <property type="entry name" value="Ribonuclease Inhibitor"/>
    <property type="match status" value="2"/>
</dbReference>
<evidence type="ECO:0000256" key="2">
    <source>
        <dbReference type="SAM" id="SignalP"/>
    </source>
</evidence>
<dbReference type="InterPro" id="IPR006553">
    <property type="entry name" value="Leu-rich_rpt_Cys-con_subtyp"/>
</dbReference>
<dbReference type="SUPFAM" id="SSF52047">
    <property type="entry name" value="RNI-like"/>
    <property type="match status" value="1"/>
</dbReference>
<comment type="caution">
    <text evidence="4">The sequence shown here is derived from an EMBL/GenBank/DDBJ whole genome shotgun (WGS) entry which is preliminary data.</text>
</comment>
<dbReference type="Pfam" id="PF13516">
    <property type="entry name" value="LRR_6"/>
    <property type="match status" value="1"/>
</dbReference>
<dbReference type="GO" id="GO:0031146">
    <property type="term" value="P:SCF-dependent proteasomal ubiquitin-dependent protein catabolic process"/>
    <property type="evidence" value="ECO:0007669"/>
    <property type="project" value="TreeGrafter"/>
</dbReference>
<name>I0YW44_COCSC</name>
<dbReference type="Proteomes" id="UP000007264">
    <property type="component" value="Unassembled WGS sequence"/>
</dbReference>
<reference evidence="4 5" key="1">
    <citation type="journal article" date="2012" name="Genome Biol.">
        <title>The genome of the polar eukaryotic microalga coccomyxa subellipsoidea reveals traits of cold adaptation.</title>
        <authorList>
            <person name="Blanc G."/>
            <person name="Agarkova I."/>
            <person name="Grimwood J."/>
            <person name="Kuo A."/>
            <person name="Brueggeman A."/>
            <person name="Dunigan D."/>
            <person name="Gurnon J."/>
            <person name="Ladunga I."/>
            <person name="Lindquist E."/>
            <person name="Lucas S."/>
            <person name="Pangilinan J."/>
            <person name="Proschold T."/>
            <person name="Salamov A."/>
            <person name="Schmutz J."/>
            <person name="Weeks D."/>
            <person name="Yamada T."/>
            <person name="Claverie J.M."/>
            <person name="Grigoriev I."/>
            <person name="Van Etten J."/>
            <person name="Lomsadze A."/>
            <person name="Borodovsky M."/>
        </authorList>
    </citation>
    <scope>NUCLEOTIDE SEQUENCE [LARGE SCALE GENOMIC DNA]</scope>
    <source>
        <strain evidence="4 5">C-169</strain>
    </source>
</reference>
<dbReference type="PANTHER" id="PTHR13318:SF95">
    <property type="entry name" value="F-BOX PROTEIN YLR352W"/>
    <property type="match status" value="1"/>
</dbReference>
<dbReference type="GO" id="GO:0019005">
    <property type="term" value="C:SCF ubiquitin ligase complex"/>
    <property type="evidence" value="ECO:0007669"/>
    <property type="project" value="TreeGrafter"/>
</dbReference>
<dbReference type="GeneID" id="17040601"/>
<evidence type="ECO:0000256" key="1">
    <source>
        <dbReference type="ARBA" id="ARBA00004430"/>
    </source>
</evidence>
<proteinExistence type="predicted"/>
<feature type="domain" description="F-box/LRR-repeat protein 15-like leucin rich repeat" evidence="3">
    <location>
        <begin position="130"/>
        <end position="302"/>
    </location>
</feature>
<organism evidence="4 5">
    <name type="scientific">Coccomyxa subellipsoidea (strain C-169)</name>
    <name type="common">Green microalga</name>
    <dbReference type="NCBI Taxonomy" id="574566"/>
    <lineage>
        <taxon>Eukaryota</taxon>
        <taxon>Viridiplantae</taxon>
        <taxon>Chlorophyta</taxon>
        <taxon>core chlorophytes</taxon>
        <taxon>Trebouxiophyceae</taxon>
        <taxon>Trebouxiophyceae incertae sedis</taxon>
        <taxon>Coccomyxaceae</taxon>
        <taxon>Coccomyxa</taxon>
        <taxon>Coccomyxa subellipsoidea</taxon>
    </lineage>
</organism>
<feature type="signal peptide" evidence="2">
    <location>
        <begin position="1"/>
        <end position="16"/>
    </location>
</feature>
<dbReference type="eggNOG" id="KOG1947">
    <property type="taxonomic scope" value="Eukaryota"/>
</dbReference>
<feature type="chain" id="PRO_5003636509" evidence="2">
    <location>
        <begin position="17"/>
        <end position="324"/>
    </location>
</feature>
<dbReference type="PANTHER" id="PTHR13318">
    <property type="entry name" value="PARTNER OF PAIRED, ISOFORM B-RELATED"/>
    <property type="match status" value="1"/>
</dbReference>
<evidence type="ECO:0000259" key="3">
    <source>
        <dbReference type="Pfam" id="PF25372"/>
    </source>
</evidence>
<dbReference type="KEGG" id="csl:COCSUDRAFT_36782"/>
<dbReference type="RefSeq" id="XP_005647157.1">
    <property type="nucleotide sequence ID" value="XM_005647100.1"/>
</dbReference>
<sequence length="324" mass="34783">MAAVLLWPLLSSAASALAPSDAWHQILQHPSLWNSLDLRGSQNPEPALQHISDSHVAAEALRNVVLEFAVGIEDRHLQQLERYNLEEINLNGCQKVTDRGVAELVRACPSLTAISLYWNLNVGVETLKALSEACPRLSQVNLSGCKAVTDLGIVQLAQGCPQLTHVDLTRCTRLGDTAYTALAKHCPNIEVLRMYASMPSALAIQGCGALSHLRVIDLCGAHAATDAAVGALGACHELREVNLTWCIQLTDAGICALGQGCRKLESLSLHGIRGVTDAAIQALAESCSESLHTLDTSGCTGIVQHDRARLKQLFPNLRCFVVHS</sequence>
<dbReference type="Pfam" id="PF25372">
    <property type="entry name" value="DUF7885"/>
    <property type="match status" value="1"/>
</dbReference>
<dbReference type="InterPro" id="IPR032675">
    <property type="entry name" value="LRR_dom_sf"/>
</dbReference>